<reference evidence="2 4" key="1">
    <citation type="journal article" date="2011" name="Nature">
        <title>The Medicago genome provides insight into the evolution of rhizobial symbioses.</title>
        <authorList>
            <person name="Young N.D."/>
            <person name="Debelle F."/>
            <person name="Oldroyd G.E."/>
            <person name="Geurts R."/>
            <person name="Cannon S.B."/>
            <person name="Udvardi M.K."/>
            <person name="Benedito V.A."/>
            <person name="Mayer K.F."/>
            <person name="Gouzy J."/>
            <person name="Schoof H."/>
            <person name="Van de Peer Y."/>
            <person name="Proost S."/>
            <person name="Cook D.R."/>
            <person name="Meyers B.C."/>
            <person name="Spannagl M."/>
            <person name="Cheung F."/>
            <person name="De Mita S."/>
            <person name="Krishnakumar V."/>
            <person name="Gundlach H."/>
            <person name="Zhou S."/>
            <person name="Mudge J."/>
            <person name="Bharti A.K."/>
            <person name="Murray J.D."/>
            <person name="Naoumkina M.A."/>
            <person name="Rosen B."/>
            <person name="Silverstein K.A."/>
            <person name="Tang H."/>
            <person name="Rombauts S."/>
            <person name="Zhao P.X."/>
            <person name="Zhou P."/>
            <person name="Barbe V."/>
            <person name="Bardou P."/>
            <person name="Bechner M."/>
            <person name="Bellec A."/>
            <person name="Berger A."/>
            <person name="Berges H."/>
            <person name="Bidwell S."/>
            <person name="Bisseling T."/>
            <person name="Choisne N."/>
            <person name="Couloux A."/>
            <person name="Denny R."/>
            <person name="Deshpande S."/>
            <person name="Dai X."/>
            <person name="Doyle J.J."/>
            <person name="Dudez A.M."/>
            <person name="Farmer A.D."/>
            <person name="Fouteau S."/>
            <person name="Franken C."/>
            <person name="Gibelin C."/>
            <person name="Gish J."/>
            <person name="Goldstein S."/>
            <person name="Gonzalez A.J."/>
            <person name="Green P.J."/>
            <person name="Hallab A."/>
            <person name="Hartog M."/>
            <person name="Hua A."/>
            <person name="Humphray S.J."/>
            <person name="Jeong D.H."/>
            <person name="Jing Y."/>
            <person name="Jocker A."/>
            <person name="Kenton S.M."/>
            <person name="Kim D.J."/>
            <person name="Klee K."/>
            <person name="Lai H."/>
            <person name="Lang C."/>
            <person name="Lin S."/>
            <person name="Macmil S.L."/>
            <person name="Magdelenat G."/>
            <person name="Matthews L."/>
            <person name="McCorrison J."/>
            <person name="Monaghan E.L."/>
            <person name="Mun J.H."/>
            <person name="Najar F.Z."/>
            <person name="Nicholson C."/>
            <person name="Noirot C."/>
            <person name="O'Bleness M."/>
            <person name="Paule C.R."/>
            <person name="Poulain J."/>
            <person name="Prion F."/>
            <person name="Qin B."/>
            <person name="Qu C."/>
            <person name="Retzel E.F."/>
            <person name="Riddle C."/>
            <person name="Sallet E."/>
            <person name="Samain S."/>
            <person name="Samson N."/>
            <person name="Sanders I."/>
            <person name="Saurat O."/>
            <person name="Scarpelli C."/>
            <person name="Schiex T."/>
            <person name="Segurens B."/>
            <person name="Severin A.J."/>
            <person name="Sherrier D.J."/>
            <person name="Shi R."/>
            <person name="Sims S."/>
            <person name="Singer S.R."/>
            <person name="Sinharoy S."/>
            <person name="Sterck L."/>
            <person name="Viollet A."/>
            <person name="Wang B.B."/>
            <person name="Wang K."/>
            <person name="Wang M."/>
            <person name="Wang X."/>
            <person name="Warfsmann J."/>
            <person name="Weissenbach J."/>
            <person name="White D.D."/>
            <person name="White J.D."/>
            <person name="Wiley G.B."/>
            <person name="Wincker P."/>
            <person name="Xing Y."/>
            <person name="Yang L."/>
            <person name="Yao Z."/>
            <person name="Ying F."/>
            <person name="Zhai J."/>
            <person name="Zhou L."/>
            <person name="Zuber A."/>
            <person name="Denarie J."/>
            <person name="Dixon R.A."/>
            <person name="May G.D."/>
            <person name="Schwartz D.C."/>
            <person name="Rogers J."/>
            <person name="Quetier F."/>
            <person name="Town C.D."/>
            <person name="Roe B.A."/>
        </authorList>
    </citation>
    <scope>NUCLEOTIDE SEQUENCE [LARGE SCALE GENOMIC DNA]</scope>
    <source>
        <strain evidence="2">A17</strain>
        <strain evidence="3 4">cv. Jemalong A17</strain>
    </source>
</reference>
<protein>
    <submittedName>
        <fullName evidence="2">Transmembrane protein, putative</fullName>
    </submittedName>
</protein>
<evidence type="ECO:0000256" key="1">
    <source>
        <dbReference type="SAM" id="Phobius"/>
    </source>
</evidence>
<proteinExistence type="predicted"/>
<keyword evidence="4" id="KW-1185">Reference proteome</keyword>
<gene>
    <name evidence="2" type="ordered locus">MTR_7g017425</name>
</gene>
<keyword evidence="1" id="KW-1133">Transmembrane helix</keyword>
<organism evidence="2 4">
    <name type="scientific">Medicago truncatula</name>
    <name type="common">Barrel medic</name>
    <name type="synonym">Medicago tribuloides</name>
    <dbReference type="NCBI Taxonomy" id="3880"/>
    <lineage>
        <taxon>Eukaryota</taxon>
        <taxon>Viridiplantae</taxon>
        <taxon>Streptophyta</taxon>
        <taxon>Embryophyta</taxon>
        <taxon>Tracheophyta</taxon>
        <taxon>Spermatophyta</taxon>
        <taxon>Magnoliopsida</taxon>
        <taxon>eudicotyledons</taxon>
        <taxon>Gunneridae</taxon>
        <taxon>Pentapetalae</taxon>
        <taxon>rosids</taxon>
        <taxon>fabids</taxon>
        <taxon>Fabales</taxon>
        <taxon>Fabaceae</taxon>
        <taxon>Papilionoideae</taxon>
        <taxon>50 kb inversion clade</taxon>
        <taxon>NPAAA clade</taxon>
        <taxon>Hologalegina</taxon>
        <taxon>IRL clade</taxon>
        <taxon>Trifolieae</taxon>
        <taxon>Medicago</taxon>
    </lineage>
</organism>
<reference evidence="2 4" key="2">
    <citation type="journal article" date="2014" name="BMC Genomics">
        <title>An improved genome release (version Mt4.0) for the model legume Medicago truncatula.</title>
        <authorList>
            <person name="Tang H."/>
            <person name="Krishnakumar V."/>
            <person name="Bidwell S."/>
            <person name="Rosen B."/>
            <person name="Chan A."/>
            <person name="Zhou S."/>
            <person name="Gentzbittel L."/>
            <person name="Childs K.L."/>
            <person name="Yandell M."/>
            <person name="Gundlach H."/>
            <person name="Mayer K.F."/>
            <person name="Schwartz D.C."/>
            <person name="Town C.D."/>
        </authorList>
    </citation>
    <scope>GENOME REANNOTATION</scope>
    <source>
        <strain evidence="2">A17</strain>
        <strain evidence="3 4">cv. Jemalong A17</strain>
    </source>
</reference>
<dbReference type="HOGENOM" id="CLU_3127381_0_0_1"/>
<evidence type="ECO:0000313" key="4">
    <source>
        <dbReference type="Proteomes" id="UP000002051"/>
    </source>
</evidence>
<sequence>MNPVSVKGWWVDCDGDVIDSGNGLVEFRGFRSLSFVVICFLWLLVECQLR</sequence>
<accession>A0A072TWF3</accession>
<feature type="transmembrane region" description="Helical" evidence="1">
    <location>
        <begin position="29"/>
        <end position="45"/>
    </location>
</feature>
<keyword evidence="1" id="KW-0472">Membrane</keyword>
<keyword evidence="1 2" id="KW-0812">Transmembrane</keyword>
<evidence type="ECO:0000313" key="3">
    <source>
        <dbReference type="EnsemblPlants" id="KEH21772"/>
    </source>
</evidence>
<dbReference type="Proteomes" id="UP000002051">
    <property type="component" value="Unassembled WGS sequence"/>
</dbReference>
<reference evidence="3" key="3">
    <citation type="submission" date="2015-04" db="UniProtKB">
        <authorList>
            <consortium name="EnsemblPlants"/>
        </authorList>
    </citation>
    <scope>IDENTIFICATION</scope>
    <source>
        <strain evidence="3">cv. Jemalong A17</strain>
    </source>
</reference>
<evidence type="ECO:0000313" key="2">
    <source>
        <dbReference type="EMBL" id="KEH21772.1"/>
    </source>
</evidence>
<dbReference type="EMBL" id="CM001223">
    <property type="protein sequence ID" value="KEH21772.1"/>
    <property type="molecule type" value="Genomic_DNA"/>
</dbReference>
<dbReference type="EnsemblPlants" id="KEH21772">
    <property type="protein sequence ID" value="KEH21772"/>
    <property type="gene ID" value="MTR_7g017425"/>
</dbReference>
<dbReference type="AlphaFoldDB" id="A0A072TWF3"/>
<name>A0A072TWF3_MEDTR</name>